<evidence type="ECO:0000256" key="5">
    <source>
        <dbReference type="ARBA" id="ARBA00023004"/>
    </source>
</evidence>
<dbReference type="InterPro" id="IPR002397">
    <property type="entry name" value="Cyt_P450_B"/>
</dbReference>
<dbReference type="InterPro" id="IPR001128">
    <property type="entry name" value="Cyt_P450"/>
</dbReference>
<dbReference type="Proteomes" id="UP000553776">
    <property type="component" value="Unassembled WGS sequence"/>
</dbReference>
<keyword evidence="9" id="KW-1185">Reference proteome</keyword>
<comment type="similarity">
    <text evidence="1 7">Belongs to the cytochrome P450 family.</text>
</comment>
<organism evidence="8 9">
    <name type="scientific">Cohnella xylanilytica</name>
    <dbReference type="NCBI Taxonomy" id="557555"/>
    <lineage>
        <taxon>Bacteria</taxon>
        <taxon>Bacillati</taxon>
        <taxon>Bacillota</taxon>
        <taxon>Bacilli</taxon>
        <taxon>Bacillales</taxon>
        <taxon>Paenibacillaceae</taxon>
        <taxon>Cohnella</taxon>
    </lineage>
</organism>
<gene>
    <name evidence="8" type="ORF">H7B90_22005</name>
</gene>
<dbReference type="GO" id="GO:0005506">
    <property type="term" value="F:iron ion binding"/>
    <property type="evidence" value="ECO:0007669"/>
    <property type="project" value="InterPro"/>
</dbReference>
<sequence>MTFDLRVDPYPWYAELRSKEGISRHEQLGWLIARYDEVRQVMADHHTFSSAIFEGFSSELGLNNQLSSMDPPRHTQLRSLAQHAFTPKAVAALEPRIREMASRLIDVALRKGSFDFVDDIAIPLPVNVIAEMLGISEVDRLKFKHWSDTIVAASLRLLHGNTDELPEHVAAIREMKHYFREQIMERRKDPKEDLISRLAIAEIDGQQLSDVEAVEFCVLLMVAGNETTTHLLGNAVRTFLEFPDQWRLLCERKELIPQAIEEVLRFRSSVQMMNRVVRADTEFRGQSLKAGEFVTVILGSANRDESKFEQADRFDITRQLTGQLAFGHGVHHCMGMPLARMEARIVFEALSERMPIFHITEGKTMEPLPTFVVHGLKKLPITAMQEALKA</sequence>
<dbReference type="Pfam" id="PF00067">
    <property type="entry name" value="p450"/>
    <property type="match status" value="2"/>
</dbReference>
<dbReference type="Gene3D" id="1.10.630.10">
    <property type="entry name" value="Cytochrome P450"/>
    <property type="match status" value="1"/>
</dbReference>
<protein>
    <submittedName>
        <fullName evidence="8">Cytochrome P450</fullName>
    </submittedName>
</protein>
<keyword evidence="3 7" id="KW-0479">Metal-binding</keyword>
<reference evidence="8 9" key="1">
    <citation type="submission" date="2020-08" db="EMBL/GenBank/DDBJ databases">
        <title>Cohnella phylogeny.</title>
        <authorList>
            <person name="Dunlap C."/>
        </authorList>
    </citation>
    <scope>NUCLEOTIDE SEQUENCE [LARGE SCALE GENOMIC DNA]</scope>
    <source>
        <strain evidence="8 9">DSM 25239</strain>
    </source>
</reference>
<dbReference type="CDD" id="cd11032">
    <property type="entry name" value="P450_EryK-like"/>
    <property type="match status" value="1"/>
</dbReference>
<dbReference type="InterPro" id="IPR017972">
    <property type="entry name" value="Cyt_P450_CS"/>
</dbReference>
<comment type="caution">
    <text evidence="8">The sequence shown here is derived from an EMBL/GenBank/DDBJ whole genome shotgun (WGS) entry which is preliminary data.</text>
</comment>
<accession>A0A841U7Y7</accession>
<keyword evidence="4 7" id="KW-0560">Oxidoreductase</keyword>
<dbReference type="GO" id="GO:0008395">
    <property type="term" value="F:steroid hydroxylase activity"/>
    <property type="evidence" value="ECO:0007669"/>
    <property type="project" value="TreeGrafter"/>
</dbReference>
<evidence type="ECO:0000313" key="8">
    <source>
        <dbReference type="EMBL" id="MBB6694080.1"/>
    </source>
</evidence>
<proteinExistence type="inferred from homology"/>
<keyword evidence="5 7" id="KW-0408">Iron</keyword>
<dbReference type="PRINTS" id="PR00359">
    <property type="entry name" value="BP450"/>
</dbReference>
<dbReference type="AlphaFoldDB" id="A0A841U7Y7"/>
<dbReference type="FunFam" id="1.10.630.10:FF:000018">
    <property type="entry name" value="Cytochrome P450 monooxygenase"/>
    <property type="match status" value="1"/>
</dbReference>
<evidence type="ECO:0000256" key="3">
    <source>
        <dbReference type="ARBA" id="ARBA00022723"/>
    </source>
</evidence>
<evidence type="ECO:0000256" key="7">
    <source>
        <dbReference type="RuleBase" id="RU000461"/>
    </source>
</evidence>
<dbReference type="GO" id="GO:0036199">
    <property type="term" value="F:cholest-4-en-3-one 26-monooxygenase activity"/>
    <property type="evidence" value="ECO:0007669"/>
    <property type="project" value="TreeGrafter"/>
</dbReference>
<evidence type="ECO:0000256" key="1">
    <source>
        <dbReference type="ARBA" id="ARBA00010617"/>
    </source>
</evidence>
<dbReference type="PROSITE" id="PS00086">
    <property type="entry name" value="CYTOCHROME_P450"/>
    <property type="match status" value="1"/>
</dbReference>
<dbReference type="SUPFAM" id="SSF48264">
    <property type="entry name" value="Cytochrome P450"/>
    <property type="match status" value="1"/>
</dbReference>
<dbReference type="EMBL" id="JACJVR010000085">
    <property type="protein sequence ID" value="MBB6694080.1"/>
    <property type="molecule type" value="Genomic_DNA"/>
</dbReference>
<dbReference type="GO" id="GO:0006707">
    <property type="term" value="P:cholesterol catabolic process"/>
    <property type="evidence" value="ECO:0007669"/>
    <property type="project" value="TreeGrafter"/>
</dbReference>
<evidence type="ECO:0000256" key="6">
    <source>
        <dbReference type="ARBA" id="ARBA00023033"/>
    </source>
</evidence>
<evidence type="ECO:0000256" key="4">
    <source>
        <dbReference type="ARBA" id="ARBA00023002"/>
    </source>
</evidence>
<evidence type="ECO:0000313" key="9">
    <source>
        <dbReference type="Proteomes" id="UP000553776"/>
    </source>
</evidence>
<evidence type="ECO:0000256" key="2">
    <source>
        <dbReference type="ARBA" id="ARBA00022617"/>
    </source>
</evidence>
<keyword evidence="6 7" id="KW-0503">Monooxygenase</keyword>
<dbReference type="InterPro" id="IPR036396">
    <property type="entry name" value="Cyt_P450_sf"/>
</dbReference>
<dbReference type="PANTHER" id="PTHR46696:SF4">
    <property type="entry name" value="BIOTIN BIOSYNTHESIS CYTOCHROME P450"/>
    <property type="match status" value="1"/>
</dbReference>
<name>A0A841U7Y7_9BACL</name>
<dbReference type="PANTHER" id="PTHR46696">
    <property type="entry name" value="P450, PUTATIVE (EUROFUNG)-RELATED"/>
    <property type="match status" value="1"/>
</dbReference>
<keyword evidence="2 7" id="KW-0349">Heme</keyword>
<dbReference type="GO" id="GO:0020037">
    <property type="term" value="F:heme binding"/>
    <property type="evidence" value="ECO:0007669"/>
    <property type="project" value="InterPro"/>
</dbReference>
<dbReference type="RefSeq" id="WP_185138055.1">
    <property type="nucleotide sequence ID" value="NZ_JACJVR010000085.1"/>
</dbReference>